<evidence type="ECO:0000313" key="1">
    <source>
        <dbReference type="EMBL" id="KIW26908.1"/>
    </source>
</evidence>
<evidence type="ECO:0000313" key="2">
    <source>
        <dbReference type="Proteomes" id="UP000054466"/>
    </source>
</evidence>
<dbReference type="Proteomes" id="UP000054466">
    <property type="component" value="Unassembled WGS sequence"/>
</dbReference>
<reference evidence="1 2" key="1">
    <citation type="submission" date="2015-01" db="EMBL/GenBank/DDBJ databases">
        <title>The Genome Sequence of Cladophialophora immunda CBS83496.</title>
        <authorList>
            <consortium name="The Broad Institute Genomics Platform"/>
            <person name="Cuomo C."/>
            <person name="de Hoog S."/>
            <person name="Gorbushina A."/>
            <person name="Stielow B."/>
            <person name="Teixiera M."/>
            <person name="Abouelleil A."/>
            <person name="Chapman S.B."/>
            <person name="Priest M."/>
            <person name="Young S.K."/>
            <person name="Wortman J."/>
            <person name="Nusbaum C."/>
            <person name="Birren B."/>
        </authorList>
    </citation>
    <scope>NUCLEOTIDE SEQUENCE [LARGE SCALE GENOMIC DNA]</scope>
    <source>
        <strain evidence="1 2">CBS 83496</strain>
    </source>
</reference>
<protein>
    <submittedName>
        <fullName evidence="1">Uncharacterized protein</fullName>
    </submittedName>
</protein>
<dbReference type="GeneID" id="27345890"/>
<dbReference type="EMBL" id="KN847043">
    <property type="protein sequence ID" value="KIW26908.1"/>
    <property type="molecule type" value="Genomic_DNA"/>
</dbReference>
<keyword evidence="2" id="KW-1185">Reference proteome</keyword>
<proteinExistence type="predicted"/>
<dbReference type="VEuPathDB" id="FungiDB:PV07_06696"/>
<accession>A0A0D2C6Y8</accession>
<gene>
    <name evidence="1" type="ORF">PV07_06696</name>
</gene>
<organism evidence="1 2">
    <name type="scientific">Cladophialophora immunda</name>
    <dbReference type="NCBI Taxonomy" id="569365"/>
    <lineage>
        <taxon>Eukaryota</taxon>
        <taxon>Fungi</taxon>
        <taxon>Dikarya</taxon>
        <taxon>Ascomycota</taxon>
        <taxon>Pezizomycotina</taxon>
        <taxon>Eurotiomycetes</taxon>
        <taxon>Chaetothyriomycetidae</taxon>
        <taxon>Chaetothyriales</taxon>
        <taxon>Herpotrichiellaceae</taxon>
        <taxon>Cladophialophora</taxon>
    </lineage>
</organism>
<sequence>MLVWLQAPFAPHEAKPCHGLWDRVGTFAILLCINSSRILEVGPLTVNDESRLFASTRRGRNAPSRSLLNRTAQSKGDFPRARPCGQSHSLIMVSACLFSRCSVPD</sequence>
<dbReference type="RefSeq" id="XP_016247124.1">
    <property type="nucleotide sequence ID" value="XM_016393705.1"/>
</dbReference>
<name>A0A0D2C6Y8_9EURO</name>
<dbReference type="HOGENOM" id="CLU_2236320_0_0_1"/>
<dbReference type="AlphaFoldDB" id="A0A0D2C6Y8"/>